<keyword evidence="2" id="KW-1185">Reference proteome</keyword>
<dbReference type="AlphaFoldDB" id="A0A1W2A2G4"/>
<dbReference type="RefSeq" id="WP_084234012.1">
    <property type="nucleotide sequence ID" value="NZ_FWXW01000003.1"/>
</dbReference>
<evidence type="ECO:0000313" key="1">
    <source>
        <dbReference type="EMBL" id="SMC54498.1"/>
    </source>
</evidence>
<protein>
    <recommendedName>
        <fullName evidence="3">Zonular occludens toxin (Zot)</fullName>
    </recommendedName>
</protein>
<reference evidence="1 2" key="1">
    <citation type="submission" date="2017-04" db="EMBL/GenBank/DDBJ databases">
        <authorList>
            <person name="Afonso C.L."/>
            <person name="Miller P.J."/>
            <person name="Scott M.A."/>
            <person name="Spackman E."/>
            <person name="Goraichik I."/>
            <person name="Dimitrov K.M."/>
            <person name="Suarez D.L."/>
            <person name="Swayne D.E."/>
        </authorList>
    </citation>
    <scope>NUCLEOTIDE SEQUENCE [LARGE SCALE GENOMIC DNA]</scope>
    <source>
        <strain evidence="1 2">DSM 12816</strain>
    </source>
</reference>
<dbReference type="EMBL" id="FWXW01000003">
    <property type="protein sequence ID" value="SMC54498.1"/>
    <property type="molecule type" value="Genomic_DNA"/>
</dbReference>
<dbReference type="STRING" id="1122930.SAMN02745168_1396"/>
<dbReference type="OrthoDB" id="1953676at2"/>
<evidence type="ECO:0008006" key="3">
    <source>
        <dbReference type="Google" id="ProtNLM"/>
    </source>
</evidence>
<accession>A0A1W2A2G4</accession>
<evidence type="ECO:0000313" key="2">
    <source>
        <dbReference type="Proteomes" id="UP000192790"/>
    </source>
</evidence>
<dbReference type="SUPFAM" id="SSF52540">
    <property type="entry name" value="P-loop containing nucleoside triphosphate hydrolases"/>
    <property type="match status" value="1"/>
</dbReference>
<name>A0A1W2A2G4_9FIRM</name>
<gene>
    <name evidence="1" type="ORF">SAMN02745168_1396</name>
</gene>
<organism evidence="1 2">
    <name type="scientific">Papillibacter cinnamivorans DSM 12816</name>
    <dbReference type="NCBI Taxonomy" id="1122930"/>
    <lineage>
        <taxon>Bacteria</taxon>
        <taxon>Bacillati</taxon>
        <taxon>Bacillota</taxon>
        <taxon>Clostridia</taxon>
        <taxon>Eubacteriales</taxon>
        <taxon>Oscillospiraceae</taxon>
        <taxon>Papillibacter</taxon>
    </lineage>
</organism>
<sequence length="136" mass="15486">MVKVIMGLKGSGKTKQMIEMVNAAGHSESGHVVCIERGPKLTYDLNYKIRLIEASHYEMKNFDFLKGFISGLYASDYDICHVFIDSITKVVPSEYNAEVDAFMEWLEKFSEANHVKFTLTVSADVNLATERMKKFF</sequence>
<dbReference type="InterPro" id="IPR027417">
    <property type="entry name" value="P-loop_NTPase"/>
</dbReference>
<dbReference type="Proteomes" id="UP000192790">
    <property type="component" value="Unassembled WGS sequence"/>
</dbReference>
<proteinExistence type="predicted"/>